<evidence type="ECO:0000256" key="2">
    <source>
        <dbReference type="SAM" id="MobiDB-lite"/>
    </source>
</evidence>
<evidence type="ECO:0000313" key="4">
    <source>
        <dbReference type="Proteomes" id="UP000596387"/>
    </source>
</evidence>
<evidence type="ECO:0008006" key="5">
    <source>
        <dbReference type="Google" id="ProtNLM"/>
    </source>
</evidence>
<dbReference type="EMBL" id="CP047166">
    <property type="protein sequence ID" value="QRF66405.1"/>
    <property type="molecule type" value="Genomic_DNA"/>
</dbReference>
<proteinExistence type="predicted"/>
<accession>A0ABX7F7B9</accession>
<feature type="compositionally biased region" description="Low complexity" evidence="2">
    <location>
        <begin position="104"/>
        <end position="117"/>
    </location>
</feature>
<organism evidence="3 4">
    <name type="scientific">Ponticoccus alexandrii</name>
    <dbReference type="NCBI Taxonomy" id="1943633"/>
    <lineage>
        <taxon>Bacteria</taxon>
        <taxon>Pseudomonadati</taxon>
        <taxon>Pseudomonadota</taxon>
        <taxon>Alphaproteobacteria</taxon>
        <taxon>Rhodobacterales</taxon>
        <taxon>Roseobacteraceae</taxon>
        <taxon>Ponticoccus</taxon>
    </lineage>
</organism>
<evidence type="ECO:0000313" key="3">
    <source>
        <dbReference type="EMBL" id="QRF66405.1"/>
    </source>
</evidence>
<gene>
    <name evidence="3" type="ORF">GQA70_08825</name>
</gene>
<dbReference type="Proteomes" id="UP000596387">
    <property type="component" value="Chromosome"/>
</dbReference>
<reference evidence="3 4" key="1">
    <citation type="submission" date="2019-12" db="EMBL/GenBank/DDBJ databases">
        <title>Complete Genome Sequence of a Quorum-Sensing Bacterium,Rhodobacteraceae bacterium C31, Isolated from a marine microalgae symbiotic bacteria.</title>
        <authorList>
            <person name="Zhang Y."/>
        </authorList>
    </citation>
    <scope>NUCLEOTIDE SEQUENCE [LARGE SCALE GENOMIC DNA]</scope>
    <source>
        <strain evidence="3 4">C31</strain>
    </source>
</reference>
<feature type="coiled-coil region" evidence="1">
    <location>
        <begin position="4"/>
        <end position="62"/>
    </location>
</feature>
<feature type="region of interest" description="Disordered" evidence="2">
    <location>
        <begin position="86"/>
        <end position="117"/>
    </location>
</feature>
<dbReference type="RefSeq" id="WP_023852377.1">
    <property type="nucleotide sequence ID" value="NZ_CP047166.1"/>
</dbReference>
<keyword evidence="1" id="KW-0175">Coiled coil</keyword>
<name>A0ABX7F7B9_9RHOB</name>
<sequence>MSQIEDLQRRLSRALDRIGQTVENAGAATAPAQEIEALKARLAEAETALTEAQEAADGARRKADEDLAAAVEAARAEAAADLDKAVEAALAEAAPDPEEDLSEPEPAADPADPAELTALREALEDEQMANAQLQERLRALKARPAGGPTPEAVARLDSELQRLRKANEGLLDSSAALREANAQGLADAGLIDRAMAAELEALRAARASEVAEVEAVIGTLEPMLADAVRTQGEAG</sequence>
<keyword evidence="4" id="KW-1185">Reference proteome</keyword>
<protein>
    <recommendedName>
        <fullName evidence="5">Colicin transporter</fullName>
    </recommendedName>
</protein>
<evidence type="ECO:0000256" key="1">
    <source>
        <dbReference type="SAM" id="Coils"/>
    </source>
</evidence>